<dbReference type="InterPro" id="IPR052164">
    <property type="entry name" value="Anthracycline_SecMetBiosynth"/>
</dbReference>
<organism evidence="2 3">
    <name type="scientific">Chryseosolibacter histidini</name>
    <dbReference type="NCBI Taxonomy" id="2782349"/>
    <lineage>
        <taxon>Bacteria</taxon>
        <taxon>Pseudomonadati</taxon>
        <taxon>Bacteroidota</taxon>
        <taxon>Cytophagia</taxon>
        <taxon>Cytophagales</taxon>
        <taxon>Chryseotaleaceae</taxon>
        <taxon>Chryseosolibacter</taxon>
    </lineage>
</organism>
<dbReference type="EMBL" id="JAHESF010000001">
    <property type="protein sequence ID" value="MBT1695423.1"/>
    <property type="molecule type" value="Genomic_DNA"/>
</dbReference>
<feature type="domain" description="VOC" evidence="1">
    <location>
        <begin position="3"/>
        <end position="121"/>
    </location>
</feature>
<dbReference type="RefSeq" id="WP_254159265.1">
    <property type="nucleotide sequence ID" value="NZ_JAHESF010000001.1"/>
</dbReference>
<sequence>MKNLVSIVEIPTADFSRAMDFYQKILAINIEVVEMEGIKMGLFPNAGDGTVVQLLHADGYKPSVDGTVIYLNGGDDLQKVADKIEANGGRIVTPKTEIGPDMGFYAVFTDTEGNKLGLHSLH</sequence>
<keyword evidence="3" id="KW-1185">Reference proteome</keyword>
<gene>
    <name evidence="2" type="ORF">KK083_00955</name>
</gene>
<comment type="caution">
    <text evidence="2">The sequence shown here is derived from an EMBL/GenBank/DDBJ whole genome shotgun (WGS) entry which is preliminary data.</text>
</comment>
<proteinExistence type="predicted"/>
<dbReference type="PANTHER" id="PTHR33993:SF2">
    <property type="entry name" value="VOC DOMAIN-CONTAINING PROTEIN"/>
    <property type="match status" value="1"/>
</dbReference>
<dbReference type="SUPFAM" id="SSF54593">
    <property type="entry name" value="Glyoxalase/Bleomycin resistance protein/Dihydroxybiphenyl dioxygenase"/>
    <property type="match status" value="1"/>
</dbReference>
<dbReference type="InterPro" id="IPR004360">
    <property type="entry name" value="Glyas_Fos-R_dOase_dom"/>
</dbReference>
<dbReference type="Gene3D" id="3.10.180.10">
    <property type="entry name" value="2,3-Dihydroxybiphenyl 1,2-Dioxygenase, domain 1"/>
    <property type="match status" value="1"/>
</dbReference>
<evidence type="ECO:0000259" key="1">
    <source>
        <dbReference type="PROSITE" id="PS51819"/>
    </source>
</evidence>
<dbReference type="InterPro" id="IPR029068">
    <property type="entry name" value="Glyas_Bleomycin-R_OHBP_Dase"/>
</dbReference>
<evidence type="ECO:0000313" key="2">
    <source>
        <dbReference type="EMBL" id="MBT1695423.1"/>
    </source>
</evidence>
<reference evidence="2 3" key="1">
    <citation type="submission" date="2021-05" db="EMBL/GenBank/DDBJ databases">
        <title>A Polyphasic approach of four new species of the genus Ohtaekwangia: Ohtaekwangia histidinii sp. nov., Ohtaekwangia cretensis sp. nov., Ohtaekwangia indiensis sp. nov., Ohtaekwangia reichenbachii sp. nov. from diverse environment.</title>
        <authorList>
            <person name="Octaviana S."/>
        </authorList>
    </citation>
    <scope>NUCLEOTIDE SEQUENCE [LARGE SCALE GENOMIC DNA]</scope>
    <source>
        <strain evidence="2 3">PWU4</strain>
    </source>
</reference>
<evidence type="ECO:0000313" key="3">
    <source>
        <dbReference type="Proteomes" id="UP001319200"/>
    </source>
</evidence>
<dbReference type="InterPro" id="IPR037523">
    <property type="entry name" value="VOC_core"/>
</dbReference>
<dbReference type="CDD" id="cd07247">
    <property type="entry name" value="SgaA_N_like"/>
    <property type="match status" value="1"/>
</dbReference>
<dbReference type="Pfam" id="PF00903">
    <property type="entry name" value="Glyoxalase"/>
    <property type="match status" value="1"/>
</dbReference>
<accession>A0AAP2GL35</accession>
<dbReference type="AlphaFoldDB" id="A0AAP2GL35"/>
<dbReference type="PROSITE" id="PS51819">
    <property type="entry name" value="VOC"/>
    <property type="match status" value="1"/>
</dbReference>
<protein>
    <submittedName>
        <fullName evidence="2">VOC family protein</fullName>
    </submittedName>
</protein>
<dbReference type="PANTHER" id="PTHR33993">
    <property type="entry name" value="GLYOXALASE-RELATED"/>
    <property type="match status" value="1"/>
</dbReference>
<dbReference type="Proteomes" id="UP001319200">
    <property type="component" value="Unassembled WGS sequence"/>
</dbReference>
<name>A0AAP2GL35_9BACT</name>